<name>A0A3B1BI48_9ZZZZ</name>
<evidence type="ECO:0000256" key="2">
    <source>
        <dbReference type="SAM" id="Phobius"/>
    </source>
</evidence>
<reference evidence="5" key="1">
    <citation type="submission" date="2018-06" db="EMBL/GenBank/DDBJ databases">
        <authorList>
            <person name="Zhirakovskaya E."/>
        </authorList>
    </citation>
    <scope>NUCLEOTIDE SEQUENCE</scope>
</reference>
<feature type="transmembrane region" description="Helical" evidence="2">
    <location>
        <begin position="33"/>
        <end position="54"/>
    </location>
</feature>
<dbReference type="Gene3D" id="2.10.70.100">
    <property type="match status" value="1"/>
</dbReference>
<dbReference type="InterPro" id="IPR000700">
    <property type="entry name" value="PAS-assoc_C"/>
</dbReference>
<dbReference type="Pfam" id="PF00512">
    <property type="entry name" value="HisKA"/>
    <property type="match status" value="1"/>
</dbReference>
<proteinExistence type="predicted"/>
<feature type="transmembrane region" description="Helical" evidence="2">
    <location>
        <begin position="66"/>
        <end position="83"/>
    </location>
</feature>
<keyword evidence="2" id="KW-0812">Transmembrane</keyword>
<dbReference type="InterPro" id="IPR036890">
    <property type="entry name" value="HATPase_C_sf"/>
</dbReference>
<dbReference type="SMART" id="SM00388">
    <property type="entry name" value="HisKA"/>
    <property type="match status" value="1"/>
</dbReference>
<dbReference type="SMART" id="SM00387">
    <property type="entry name" value="HATPase_c"/>
    <property type="match status" value="1"/>
</dbReference>
<dbReference type="GO" id="GO:0000155">
    <property type="term" value="F:phosphorelay sensor kinase activity"/>
    <property type="evidence" value="ECO:0007669"/>
    <property type="project" value="InterPro"/>
</dbReference>
<dbReference type="SUPFAM" id="SSF55785">
    <property type="entry name" value="PYP-like sensor domain (PAS domain)"/>
    <property type="match status" value="1"/>
</dbReference>
<dbReference type="PROSITE" id="PS50109">
    <property type="entry name" value="HIS_KIN"/>
    <property type="match status" value="1"/>
</dbReference>
<keyword evidence="2" id="KW-1133">Transmembrane helix</keyword>
<dbReference type="InterPro" id="IPR035965">
    <property type="entry name" value="PAS-like_dom_sf"/>
</dbReference>
<dbReference type="PROSITE" id="PS50113">
    <property type="entry name" value="PAC"/>
    <property type="match status" value="1"/>
</dbReference>
<dbReference type="InterPro" id="IPR005467">
    <property type="entry name" value="His_kinase_dom"/>
</dbReference>
<accession>A0A3B1BI48</accession>
<dbReference type="Gene3D" id="1.10.287.130">
    <property type="match status" value="1"/>
</dbReference>
<dbReference type="Pfam" id="PF08447">
    <property type="entry name" value="PAS_3"/>
    <property type="match status" value="1"/>
</dbReference>
<dbReference type="CDD" id="cd00130">
    <property type="entry name" value="PAS"/>
    <property type="match status" value="1"/>
</dbReference>
<dbReference type="InterPro" id="IPR000014">
    <property type="entry name" value="PAS"/>
</dbReference>
<dbReference type="InterPro" id="IPR003594">
    <property type="entry name" value="HATPase_dom"/>
</dbReference>
<dbReference type="Pfam" id="PF02518">
    <property type="entry name" value="HATPase_c"/>
    <property type="match status" value="1"/>
</dbReference>
<sequence length="474" mass="53578">MLYGVLLISSILLQAAAVIQSIYLLRTTGWRTPWLLLVVAISLMLIRRLSEFYLYLSGHQFHSPQLFAEILAITASLLLLIALTRLQPIIVSTDAVRKQLNKSRRQLRQAQHMAKLGFWEWNIISNEFNCSDEMACMLACRKDKTDRSFQGLLERVHQQDRLAFREKMNNALYEHESFDIKHRLIIKDEPIHNIWHQAEVIYDKAGRPEYVYGILQDITEQTLAQQRLAEINTNLRQQQIELAHSTRMATLGEMASGIAHEINQPLGAILIYANGGKNQLAESSLSISETGELFEQIVTQAERAAEIIKRMRAFVRKEDVHIQEIDLAALIKRVIAFIHATNLSPKLTFEAECEPSLPTVQADTIQIEQVITNLILNAIESMEQANSHYQVIRIHTCTQDSHFVQISISDTGPGVAEDIQDRLFDPFFTSKAKGLGLGLSICKTIIENYDGKLELLTGSGQSGATFQFTLPTKG</sequence>
<dbReference type="EMBL" id="UOFZ01000163">
    <property type="protein sequence ID" value="VAX14161.1"/>
    <property type="molecule type" value="Genomic_DNA"/>
</dbReference>
<dbReference type="PRINTS" id="PR00344">
    <property type="entry name" value="BCTRLSENSOR"/>
</dbReference>
<evidence type="ECO:0000313" key="5">
    <source>
        <dbReference type="EMBL" id="VAX14161.1"/>
    </source>
</evidence>
<feature type="domain" description="PAC" evidence="4">
    <location>
        <begin position="178"/>
        <end position="230"/>
    </location>
</feature>
<organism evidence="5">
    <name type="scientific">hydrothermal vent metagenome</name>
    <dbReference type="NCBI Taxonomy" id="652676"/>
    <lineage>
        <taxon>unclassified sequences</taxon>
        <taxon>metagenomes</taxon>
        <taxon>ecological metagenomes</taxon>
    </lineage>
</organism>
<gene>
    <name evidence="5" type="ORF">MNBD_GAMMA24-2645</name>
</gene>
<dbReference type="Gene3D" id="3.30.565.10">
    <property type="entry name" value="Histidine kinase-like ATPase, C-terminal domain"/>
    <property type="match status" value="1"/>
</dbReference>
<dbReference type="Gene3D" id="3.30.450.20">
    <property type="entry name" value="PAS domain"/>
    <property type="match status" value="1"/>
</dbReference>
<evidence type="ECO:0000259" key="4">
    <source>
        <dbReference type="PROSITE" id="PS50113"/>
    </source>
</evidence>
<evidence type="ECO:0008006" key="6">
    <source>
        <dbReference type="Google" id="ProtNLM"/>
    </source>
</evidence>
<evidence type="ECO:0000259" key="3">
    <source>
        <dbReference type="PROSITE" id="PS50109"/>
    </source>
</evidence>
<dbReference type="InterPro" id="IPR003661">
    <property type="entry name" value="HisK_dim/P_dom"/>
</dbReference>
<dbReference type="InterPro" id="IPR004358">
    <property type="entry name" value="Sig_transdc_His_kin-like_C"/>
</dbReference>
<dbReference type="InterPro" id="IPR036097">
    <property type="entry name" value="HisK_dim/P_sf"/>
</dbReference>
<protein>
    <recommendedName>
        <fullName evidence="6">Histidine kinase</fullName>
    </recommendedName>
</protein>
<dbReference type="InterPro" id="IPR013655">
    <property type="entry name" value="PAS_fold_3"/>
</dbReference>
<dbReference type="CDD" id="cd00082">
    <property type="entry name" value="HisKA"/>
    <property type="match status" value="1"/>
</dbReference>
<feature type="domain" description="Histidine kinase" evidence="3">
    <location>
        <begin position="257"/>
        <end position="474"/>
    </location>
</feature>
<dbReference type="SUPFAM" id="SSF47384">
    <property type="entry name" value="Homodimeric domain of signal transducing histidine kinase"/>
    <property type="match status" value="1"/>
</dbReference>
<dbReference type="AlphaFoldDB" id="A0A3B1BI48"/>
<keyword evidence="2" id="KW-0472">Membrane</keyword>
<keyword evidence="1" id="KW-0597">Phosphoprotein</keyword>
<evidence type="ECO:0000256" key="1">
    <source>
        <dbReference type="ARBA" id="ARBA00022553"/>
    </source>
</evidence>
<dbReference type="PANTHER" id="PTHR43065">
    <property type="entry name" value="SENSOR HISTIDINE KINASE"/>
    <property type="match status" value="1"/>
</dbReference>
<dbReference type="SUPFAM" id="SSF55874">
    <property type="entry name" value="ATPase domain of HSP90 chaperone/DNA topoisomerase II/histidine kinase"/>
    <property type="match status" value="1"/>
</dbReference>